<feature type="region of interest" description="Disordered" evidence="6">
    <location>
        <begin position="1321"/>
        <end position="1672"/>
    </location>
</feature>
<dbReference type="CDD" id="cd00200">
    <property type="entry name" value="WD40"/>
    <property type="match status" value="1"/>
</dbReference>
<feature type="compositionally biased region" description="Polar residues" evidence="6">
    <location>
        <begin position="1652"/>
        <end position="1661"/>
    </location>
</feature>
<evidence type="ECO:0000313" key="9">
    <source>
        <dbReference type="Proteomes" id="UP001314263"/>
    </source>
</evidence>
<protein>
    <recommendedName>
        <fullName evidence="7">Bromo domain-containing protein</fullName>
    </recommendedName>
</protein>
<evidence type="ECO:0000313" key="8">
    <source>
        <dbReference type="EMBL" id="CAK0780685.1"/>
    </source>
</evidence>
<dbReference type="PROSITE" id="PS50014">
    <property type="entry name" value="BROMODOMAIN_2"/>
    <property type="match status" value="1"/>
</dbReference>
<feature type="compositionally biased region" description="Basic and acidic residues" evidence="6">
    <location>
        <begin position="769"/>
        <end position="780"/>
    </location>
</feature>
<feature type="region of interest" description="Disordered" evidence="6">
    <location>
        <begin position="760"/>
        <end position="984"/>
    </location>
</feature>
<dbReference type="InterPro" id="IPR019775">
    <property type="entry name" value="WD40_repeat_CS"/>
</dbReference>
<dbReference type="InterPro" id="IPR003903">
    <property type="entry name" value="UIM_dom"/>
</dbReference>
<feature type="compositionally biased region" description="Acidic residues" evidence="6">
    <location>
        <begin position="1329"/>
        <end position="1351"/>
    </location>
</feature>
<dbReference type="SMART" id="SM00297">
    <property type="entry name" value="BROMO"/>
    <property type="match status" value="1"/>
</dbReference>
<feature type="compositionally biased region" description="Polar residues" evidence="6">
    <location>
        <begin position="909"/>
        <end position="920"/>
    </location>
</feature>
<evidence type="ECO:0000256" key="6">
    <source>
        <dbReference type="SAM" id="MobiDB-lite"/>
    </source>
</evidence>
<evidence type="ECO:0000259" key="7">
    <source>
        <dbReference type="PROSITE" id="PS50014"/>
    </source>
</evidence>
<dbReference type="PROSITE" id="PS50294">
    <property type="entry name" value="WD_REPEATS_REGION"/>
    <property type="match status" value="3"/>
</dbReference>
<dbReference type="InterPro" id="IPR001487">
    <property type="entry name" value="Bromodomain"/>
</dbReference>
<name>A0AAV1I505_9CHLO</name>
<dbReference type="EMBL" id="CAUYUE010000006">
    <property type="protein sequence ID" value="CAK0780685.1"/>
    <property type="molecule type" value="Genomic_DNA"/>
</dbReference>
<feature type="compositionally biased region" description="Basic and acidic residues" evidence="6">
    <location>
        <begin position="945"/>
        <end position="961"/>
    </location>
</feature>
<dbReference type="Pfam" id="PF00439">
    <property type="entry name" value="Bromodomain"/>
    <property type="match status" value="1"/>
</dbReference>
<dbReference type="PANTHER" id="PTHR16266:SF17">
    <property type="entry name" value="BRWD3"/>
    <property type="match status" value="1"/>
</dbReference>
<reference evidence="8 9" key="1">
    <citation type="submission" date="2023-10" db="EMBL/GenBank/DDBJ databases">
        <authorList>
            <person name="Maclean D."/>
            <person name="Macfadyen A."/>
        </authorList>
    </citation>
    <scope>NUCLEOTIDE SEQUENCE [LARGE SCALE GENOMIC DNA]</scope>
</reference>
<proteinExistence type="predicted"/>
<dbReference type="InterPro" id="IPR015943">
    <property type="entry name" value="WD40/YVTN_repeat-like_dom_sf"/>
</dbReference>
<evidence type="ECO:0000256" key="5">
    <source>
        <dbReference type="PROSITE-ProRule" id="PRU00221"/>
    </source>
</evidence>
<dbReference type="GO" id="GO:0005634">
    <property type="term" value="C:nucleus"/>
    <property type="evidence" value="ECO:0007669"/>
    <property type="project" value="TreeGrafter"/>
</dbReference>
<keyword evidence="1 5" id="KW-0853">WD repeat</keyword>
<dbReference type="Pfam" id="PF25313">
    <property type="entry name" value="BRWD_AD"/>
    <property type="match status" value="1"/>
</dbReference>
<evidence type="ECO:0000256" key="2">
    <source>
        <dbReference type="ARBA" id="ARBA00022737"/>
    </source>
</evidence>
<comment type="caution">
    <text evidence="8">The sequence shown here is derived from an EMBL/GenBank/DDBJ whole genome shotgun (WGS) entry which is preliminary data.</text>
</comment>
<feature type="repeat" description="WD" evidence="5">
    <location>
        <begin position="247"/>
        <end position="289"/>
    </location>
</feature>
<evidence type="ECO:0000256" key="3">
    <source>
        <dbReference type="ARBA" id="ARBA00023117"/>
    </source>
</evidence>
<dbReference type="InterPro" id="IPR057452">
    <property type="entry name" value="BRWD/PHIP_N"/>
</dbReference>
<keyword evidence="3 4" id="KW-0103">Bromodomain</keyword>
<dbReference type="GO" id="GO:0008360">
    <property type="term" value="P:regulation of cell shape"/>
    <property type="evidence" value="ECO:0007669"/>
    <property type="project" value="TreeGrafter"/>
</dbReference>
<dbReference type="Pfam" id="PF00400">
    <property type="entry name" value="WD40"/>
    <property type="match status" value="5"/>
</dbReference>
<dbReference type="Proteomes" id="UP001314263">
    <property type="component" value="Unassembled WGS sequence"/>
</dbReference>
<dbReference type="InterPro" id="IPR036322">
    <property type="entry name" value="WD40_repeat_dom_sf"/>
</dbReference>
<feature type="repeat" description="WD" evidence="5">
    <location>
        <begin position="202"/>
        <end position="243"/>
    </location>
</feature>
<dbReference type="Pfam" id="PF25437">
    <property type="entry name" value="BRWD1_N"/>
    <property type="match status" value="1"/>
</dbReference>
<feature type="compositionally biased region" description="Low complexity" evidence="6">
    <location>
        <begin position="785"/>
        <end position="799"/>
    </location>
</feature>
<dbReference type="InterPro" id="IPR057451">
    <property type="entry name" value="BRWD/PHIP_AD"/>
</dbReference>
<dbReference type="SMART" id="SM00320">
    <property type="entry name" value="WD40"/>
    <property type="match status" value="7"/>
</dbReference>
<dbReference type="SUPFAM" id="SSF50978">
    <property type="entry name" value="WD40 repeat-like"/>
    <property type="match status" value="1"/>
</dbReference>
<dbReference type="InterPro" id="IPR036427">
    <property type="entry name" value="Bromodomain-like_sf"/>
</dbReference>
<feature type="compositionally biased region" description="Low complexity" evidence="6">
    <location>
        <begin position="1496"/>
        <end position="1509"/>
    </location>
</feature>
<dbReference type="SUPFAM" id="SSF47370">
    <property type="entry name" value="Bromodomain"/>
    <property type="match status" value="1"/>
</dbReference>
<evidence type="ECO:0000256" key="1">
    <source>
        <dbReference type="ARBA" id="ARBA00022574"/>
    </source>
</evidence>
<keyword evidence="9" id="KW-1185">Reference proteome</keyword>
<keyword evidence="2" id="KW-0677">Repeat</keyword>
<dbReference type="Gene3D" id="1.20.920.10">
    <property type="entry name" value="Bromodomain-like"/>
    <property type="match status" value="1"/>
</dbReference>
<feature type="repeat" description="WD" evidence="5">
    <location>
        <begin position="160"/>
        <end position="201"/>
    </location>
</feature>
<dbReference type="InterPro" id="IPR052060">
    <property type="entry name" value="Bromo_WD_repeat"/>
</dbReference>
<feature type="compositionally biased region" description="Basic and acidic residues" evidence="6">
    <location>
        <begin position="839"/>
        <end position="880"/>
    </location>
</feature>
<sequence>METTEVDLGELYFLLLHFLADGPCQQAAASLQQEALEHHLLPSRTDFRGGRHSLTYDQLTSRYPHIAPQKLHDILREALRKKQGDTSLGLTSLLQRGHAISPANAHHSGAARWLRPPCEHASITQRLVLRHAGWSPAVHSTRRLLQPRQYVEQLRHQRTLRGHRFAVYCIALSRCGRFVITGSDDALVKIWDVEAAILLATCRGHEAEITDLKINAVDTIVASSSNDATIRCWTLQDGKLGQQVSVFLGHTGPVTFLDFCEAMPDALLSSSIDGTCRIWGVTHSSSAIHILEPNAHFGLARGALRRGEPSLAASGEEPTARATRSAVNSAAPAATHAENPQAEEGTILLVCSFSEDGNFIFAGCNDCCVYIWHWDLDSARKRSSSPDILDCLTRPGDPCFADTDLNDLANLRSCLAFTKQVGCTPSELCKLQGHRHDVLLLQVSHDSKAIATGSKDGCVRIWRRQVRGRVLSNMWASSLVLSCPIDDEAAAAARRRRRAPPNPSINQVAWTADDVKVLAAISDDTIAVWDAHSGILEQRLRGHTFRTHVLECHPLDPCLVMSAGYDGQTIVWDLVEGQALARFSTQDTRPMGGRWCDPLQLVDGHWSRDGSSIVVADVAGQWHLYSIGRFSFPLRGLYDQFLTSDYAPLLHIRQVVLDAETQQPPHLRQKTDLLTDFMGDPYPPVIQTAFRSGQVGLLSDAELAQELRFQPGMLPNALIQAGPTLTAAAWQAQEEGASEEAAALAMARAHERMTQADLAEAHAAVQQPREAESRGREGRRGGAGAPAAGSHAAGRAQAEQLQALSRAELDEDSPYGFLSTSDSEAEEHRRQPQRMSMRQQERALRSRARRTDIENAHHDDGEDTREARAARRAEMREQRQVEVLAQASMHGPRRGKRQRRSGREEAETEYTSTSDEQGNSDVEEGDEVALRRYPRRTAGARQQARRPEEDTRGAMRRERAQRLQRRQRSSLHAQASHAEGAASKGRPLKAYSWLQVWEQTPGLYVPQVGDRVVYLQQGHKLYYDRLRDKRRGPWDTIVSTAAETRGQRMRPAEPARLVSLKYVVGQDASADTMAIMRLVLDDEASPLAGREFEVEMPPPHHGQAEFVMLRSRFEAAMARGWQSEDACKIYYPDEEEAGEGQWWSGSVAADMLEPEEAQAALQDPWSCEGLWERYVVHWAEPPDTDPSQHSPWELFDEGMSAEEMRAEAPSLDMAERQRLQAALKPLMQTRKYQLFCQTPGPDAVYATDDEGVPVWYTAIVPLPVALPDLMQRLRSNYYRQVEALQHDAETIASNAELYNGDGSDVAKAASDLARRITAALTGNSMHAEEEADESEEEEGVAISDASDDEDATAEHDWDRALPQFMTRPRTKRRRLLGDADTEDASTGTGSGEASEEDAAGGRRSSRVRRPNVRTVDAASELEPGPSNRHNRFPSRLRATVSRYSPKAEDAEEESASYVLLRSSSRLAAHAPSASPEPSDGPGQGAEHGAAPRVRWRWSSRPGSLRSLPPVHDMLRSPRSAHVGSLHSEADGNGRLRTLQQMPGSPDGSIRRSQRSRRSTASASPAPDGPLQSVEADCRAPPSLSHATATQRDEPTSPAGVSRRSRHRSGGSRYEGAHDILPSEEQQIEEAIRQSLQNGGEHHHAEVSEAAPTASSGAQQGRSGLRIKLRGAQ</sequence>
<dbReference type="Gene3D" id="2.130.10.10">
    <property type="entry name" value="YVTN repeat-like/Quinoprotein amine dehydrogenase"/>
    <property type="match status" value="2"/>
</dbReference>
<dbReference type="PROSITE" id="PS50330">
    <property type="entry name" value="UIM"/>
    <property type="match status" value="1"/>
</dbReference>
<dbReference type="InterPro" id="IPR001680">
    <property type="entry name" value="WD40_rpt"/>
</dbReference>
<dbReference type="PANTHER" id="PTHR16266">
    <property type="entry name" value="WD REPEAT DOMAIN 9"/>
    <property type="match status" value="1"/>
</dbReference>
<accession>A0AAV1I505</accession>
<feature type="domain" description="Bromo" evidence="7">
    <location>
        <begin position="1256"/>
        <end position="1306"/>
    </location>
</feature>
<dbReference type="GO" id="GO:0007010">
    <property type="term" value="P:cytoskeleton organization"/>
    <property type="evidence" value="ECO:0007669"/>
    <property type="project" value="TreeGrafter"/>
</dbReference>
<feature type="compositionally biased region" description="Basic residues" evidence="6">
    <location>
        <begin position="891"/>
        <end position="900"/>
    </location>
</feature>
<dbReference type="GO" id="GO:0006357">
    <property type="term" value="P:regulation of transcription by RNA polymerase II"/>
    <property type="evidence" value="ECO:0007669"/>
    <property type="project" value="TreeGrafter"/>
</dbReference>
<dbReference type="PROSITE" id="PS00678">
    <property type="entry name" value="WD_REPEATS_1"/>
    <property type="match status" value="2"/>
</dbReference>
<feature type="repeat" description="WD" evidence="5">
    <location>
        <begin position="431"/>
        <end position="462"/>
    </location>
</feature>
<organism evidence="8 9">
    <name type="scientific">Coccomyxa viridis</name>
    <dbReference type="NCBI Taxonomy" id="1274662"/>
    <lineage>
        <taxon>Eukaryota</taxon>
        <taxon>Viridiplantae</taxon>
        <taxon>Chlorophyta</taxon>
        <taxon>core chlorophytes</taxon>
        <taxon>Trebouxiophyceae</taxon>
        <taxon>Trebouxiophyceae incertae sedis</taxon>
        <taxon>Coccomyxaceae</taxon>
        <taxon>Coccomyxa</taxon>
    </lineage>
</organism>
<gene>
    <name evidence="8" type="ORF">CVIRNUC_005139</name>
</gene>
<feature type="compositionally biased region" description="Low complexity" evidence="6">
    <location>
        <begin position="1467"/>
        <end position="1477"/>
    </location>
</feature>
<dbReference type="PROSITE" id="PS50082">
    <property type="entry name" value="WD_REPEATS_2"/>
    <property type="match status" value="4"/>
</dbReference>
<evidence type="ECO:0000256" key="4">
    <source>
        <dbReference type="PROSITE-ProRule" id="PRU00035"/>
    </source>
</evidence>